<comment type="caution">
    <text evidence="1">The sequence shown here is derived from an EMBL/GenBank/DDBJ whole genome shotgun (WGS) entry which is preliminary data.</text>
</comment>
<proteinExistence type="predicted"/>
<protein>
    <recommendedName>
        <fullName evidence="3">Reverse transcriptase zinc-binding domain-containing protein</fullName>
    </recommendedName>
</protein>
<gene>
    <name evidence="1" type="ORF">RFI_00584</name>
</gene>
<name>X6PEE8_RETFI</name>
<organism evidence="1 2">
    <name type="scientific">Reticulomyxa filosa</name>
    <dbReference type="NCBI Taxonomy" id="46433"/>
    <lineage>
        <taxon>Eukaryota</taxon>
        <taxon>Sar</taxon>
        <taxon>Rhizaria</taxon>
        <taxon>Retaria</taxon>
        <taxon>Foraminifera</taxon>
        <taxon>Monothalamids</taxon>
        <taxon>Reticulomyxidae</taxon>
        <taxon>Reticulomyxa</taxon>
    </lineage>
</organism>
<dbReference type="OrthoDB" id="2671200at2759"/>
<dbReference type="Proteomes" id="UP000023152">
    <property type="component" value="Unassembled WGS sequence"/>
</dbReference>
<keyword evidence="2" id="KW-1185">Reference proteome</keyword>
<evidence type="ECO:0000313" key="1">
    <source>
        <dbReference type="EMBL" id="ETO36478.1"/>
    </source>
</evidence>
<reference evidence="1 2" key="1">
    <citation type="journal article" date="2013" name="Curr. Biol.">
        <title>The Genome of the Foraminiferan Reticulomyxa filosa.</title>
        <authorList>
            <person name="Glockner G."/>
            <person name="Hulsmann N."/>
            <person name="Schleicher M."/>
            <person name="Noegel A.A."/>
            <person name="Eichinger L."/>
            <person name="Gallinger C."/>
            <person name="Pawlowski J."/>
            <person name="Sierra R."/>
            <person name="Euteneuer U."/>
            <person name="Pillet L."/>
            <person name="Moustafa A."/>
            <person name="Platzer M."/>
            <person name="Groth M."/>
            <person name="Szafranski K."/>
            <person name="Schliwa M."/>
        </authorList>
    </citation>
    <scope>NUCLEOTIDE SEQUENCE [LARGE SCALE GENOMIC DNA]</scope>
</reference>
<evidence type="ECO:0000313" key="2">
    <source>
        <dbReference type="Proteomes" id="UP000023152"/>
    </source>
</evidence>
<accession>X6PEE8</accession>
<dbReference type="EMBL" id="ASPP01000614">
    <property type="protein sequence ID" value="ETO36478.1"/>
    <property type="molecule type" value="Genomic_DNA"/>
</dbReference>
<sequence length="354" mass="42494">MNRDEEMSCYPFWDEYHKWERIITMRLMWYLNENQLTRIKQDFNLGTTHQNGVSYAVLDISSAQDEKRIWIKGRMCWWLDNFLKDRIGQVEPVRDILKLGYHKDHRYTHYYFYCTSMILWNQFKIQFNVGCSQTMWHCGHLSIQKLKLNENDIEVADNVKYLGLIIDQQMTFQQHINYVYGKAAKKLDECDIADATTGISKATGRSETVHKCIRWSKKFPNHNLTMAYQLLKVNWSSDAKPDQYPHQSKLPNQVNFHGLNPFFTEEWNRHWTNEREPHKCPKRYLCNLIEAKSFEKIILHRLEVHERRYVCRGKVGLNGFLFKIKRSDSSDCKWCENEEETVEHFLMECPHYQA</sequence>
<evidence type="ECO:0008006" key="3">
    <source>
        <dbReference type="Google" id="ProtNLM"/>
    </source>
</evidence>
<dbReference type="AlphaFoldDB" id="X6PEE8"/>